<proteinExistence type="predicted"/>
<dbReference type="RefSeq" id="WP_122062637.1">
    <property type="nucleotide sequence ID" value="NZ_JAHCSS010000003.1"/>
</dbReference>
<reference evidence="1 2" key="1">
    <citation type="submission" date="2018-10" db="EMBL/GenBank/DDBJ databases">
        <title>Staphylococcus pseudoxylosus sp. nov., isolated from bovine mastitis.</title>
        <authorList>
            <person name="Macfadyen A.C."/>
            <person name="Leroy S."/>
            <person name="Harrison E.M."/>
            <person name="Parkhill J."/>
            <person name="Holmes M.A."/>
            <person name="Paterson G.K."/>
        </authorList>
    </citation>
    <scope>NUCLEOTIDE SEQUENCE [LARGE SCALE GENOMIC DNA]</scope>
    <source>
        <strain evidence="1 2">S04009</strain>
    </source>
</reference>
<evidence type="ECO:0000313" key="2">
    <source>
        <dbReference type="Proteomes" id="UP000269505"/>
    </source>
</evidence>
<dbReference type="Proteomes" id="UP000269505">
    <property type="component" value="Unassembled WGS sequence"/>
</dbReference>
<evidence type="ECO:0000313" key="1">
    <source>
        <dbReference type="EMBL" id="RMI86487.1"/>
    </source>
</evidence>
<comment type="caution">
    <text evidence="1">The sequence shown here is derived from an EMBL/GenBank/DDBJ whole genome shotgun (WGS) entry which is preliminary data.</text>
</comment>
<accession>A0AAQ0S814</accession>
<organism evidence="1 2">
    <name type="scientific">Staphylococcus pseudoxylosus</name>
    <dbReference type="NCBI Taxonomy" id="2282419"/>
    <lineage>
        <taxon>Bacteria</taxon>
        <taxon>Bacillati</taxon>
        <taxon>Bacillota</taxon>
        <taxon>Bacilli</taxon>
        <taxon>Bacillales</taxon>
        <taxon>Staphylococcaceae</taxon>
        <taxon>Staphylococcus</taxon>
    </lineage>
</organism>
<dbReference type="AlphaFoldDB" id="A0AAQ0S814"/>
<name>A0AAQ0S814_9STAP</name>
<keyword evidence="2" id="KW-1185">Reference proteome</keyword>
<sequence>MEDDIKLSNEQEQAITNTRNWLMQQIDQTNDLEIEKVDRYCNLLNIFYYLDNEIYVRGPVIEVGNGNQTFVKPNPCLAEKNKINGSLLAIEKSFNLEKRAEEKRKAEASKGVELT</sequence>
<dbReference type="InterPro" id="IPR006448">
    <property type="entry name" value="Phage_term_ssu_P27"/>
</dbReference>
<evidence type="ECO:0008006" key="3">
    <source>
        <dbReference type="Google" id="ProtNLM"/>
    </source>
</evidence>
<protein>
    <recommendedName>
        <fullName evidence="3">Terminase</fullName>
    </recommendedName>
</protein>
<gene>
    <name evidence="1" type="ORF">D9V42_01450</name>
</gene>
<dbReference type="Pfam" id="PF05119">
    <property type="entry name" value="Terminase_4"/>
    <property type="match status" value="1"/>
</dbReference>
<dbReference type="EMBL" id="RCVN01000001">
    <property type="protein sequence ID" value="RMI86487.1"/>
    <property type="molecule type" value="Genomic_DNA"/>
</dbReference>